<name>A0ABT5BNL1_9BACT</name>
<sequence>MTPSEAANCVDVLGRKLAVSLEPDRRTIRQDEPLYLSFEVRLVAGEPLILIEGGDYRNHLGRPESYVLAAIDLERGRSLPIRDAGPQLGGVIGGRRLSVDKPFTKRLLLAQWVRFDGAGAHRITIDKQLRCAEEPWSVESIRRPAAEIGVQVTTTVEVLPPAPEALGSVIDELGRRTLSSEDTVWREAEQALATIEDIRVVSHYVRLLQRPGERSFVALKRLSRHGTDEALHALGQALADPAYRSYEIVRGLGANPHARALELLWSFRRDEAPNIRLAVLQGLFKWRPADCSERTRMFLDDPDPDVREEAKRLVEELESEG</sequence>
<dbReference type="InterPro" id="IPR016024">
    <property type="entry name" value="ARM-type_fold"/>
</dbReference>
<evidence type="ECO:0000313" key="1">
    <source>
        <dbReference type="EMBL" id="MDC0675733.1"/>
    </source>
</evidence>
<gene>
    <name evidence="1" type="ORF">POL58_48845</name>
</gene>
<dbReference type="Gene3D" id="1.25.10.10">
    <property type="entry name" value="Leucine-rich Repeat Variant"/>
    <property type="match status" value="1"/>
</dbReference>
<dbReference type="InterPro" id="IPR011989">
    <property type="entry name" value="ARM-like"/>
</dbReference>
<protein>
    <recommendedName>
        <fullName evidence="3">HEAT repeat domain-containing protein</fullName>
    </recommendedName>
</protein>
<dbReference type="EMBL" id="JAQNDN010000028">
    <property type="protein sequence ID" value="MDC0675733.1"/>
    <property type="molecule type" value="Genomic_DNA"/>
</dbReference>
<evidence type="ECO:0000313" key="2">
    <source>
        <dbReference type="Proteomes" id="UP001217838"/>
    </source>
</evidence>
<evidence type="ECO:0008006" key="3">
    <source>
        <dbReference type="Google" id="ProtNLM"/>
    </source>
</evidence>
<reference evidence="1 2" key="1">
    <citation type="submission" date="2022-11" db="EMBL/GenBank/DDBJ databases">
        <title>Minimal conservation of predation-associated metabolite biosynthetic gene clusters underscores biosynthetic potential of Myxococcota including descriptions for ten novel species: Archangium lansinium sp. nov., Myxococcus landrumus sp. nov., Nannocystis bai.</title>
        <authorList>
            <person name="Ahearne A."/>
            <person name="Stevens C."/>
            <person name="Dowd S."/>
        </authorList>
    </citation>
    <scope>NUCLEOTIDE SEQUENCE [LARGE SCALE GENOMIC DNA]</scope>
    <source>
        <strain evidence="1 2">NCELM</strain>
    </source>
</reference>
<keyword evidence="2" id="KW-1185">Reference proteome</keyword>
<accession>A0ABT5BNL1</accession>
<comment type="caution">
    <text evidence="1">The sequence shown here is derived from an EMBL/GenBank/DDBJ whole genome shotgun (WGS) entry which is preliminary data.</text>
</comment>
<dbReference type="Proteomes" id="UP001217838">
    <property type="component" value="Unassembled WGS sequence"/>
</dbReference>
<dbReference type="SUPFAM" id="SSF48371">
    <property type="entry name" value="ARM repeat"/>
    <property type="match status" value="1"/>
</dbReference>
<organism evidence="1 2">
    <name type="scientific">Nannocystis radixulma</name>
    <dbReference type="NCBI Taxonomy" id="2995305"/>
    <lineage>
        <taxon>Bacteria</taxon>
        <taxon>Pseudomonadati</taxon>
        <taxon>Myxococcota</taxon>
        <taxon>Polyangia</taxon>
        <taxon>Nannocystales</taxon>
        <taxon>Nannocystaceae</taxon>
        <taxon>Nannocystis</taxon>
    </lineage>
</organism>
<dbReference type="RefSeq" id="WP_272011181.1">
    <property type="nucleotide sequence ID" value="NZ_JAQNDN010000028.1"/>
</dbReference>
<proteinExistence type="predicted"/>